<dbReference type="OrthoDB" id="5812188at2"/>
<organism evidence="1 2">
    <name type="scientific">Photobacterium swingsii</name>
    <dbReference type="NCBI Taxonomy" id="680026"/>
    <lineage>
        <taxon>Bacteria</taxon>
        <taxon>Pseudomonadati</taxon>
        <taxon>Pseudomonadota</taxon>
        <taxon>Gammaproteobacteria</taxon>
        <taxon>Vibrionales</taxon>
        <taxon>Vibrionaceae</taxon>
        <taxon>Photobacterium</taxon>
    </lineage>
</organism>
<keyword evidence="2" id="KW-1185">Reference proteome</keyword>
<name>A0A2T3NSA2_9GAMM</name>
<gene>
    <name evidence="1" type="ORF">C9I94_23815</name>
</gene>
<reference evidence="1 2" key="1">
    <citation type="submission" date="2018-01" db="EMBL/GenBank/DDBJ databases">
        <title>Whole genome sequencing of Histamine producing bacteria.</title>
        <authorList>
            <person name="Butler K."/>
        </authorList>
    </citation>
    <scope>NUCLEOTIDE SEQUENCE [LARGE SCALE GENOMIC DNA]</scope>
    <source>
        <strain evidence="1 2">DSM 24669</strain>
    </source>
</reference>
<dbReference type="AlphaFoldDB" id="A0A2T3NSA2"/>
<dbReference type="STRING" id="680026.AB733_20075"/>
<dbReference type="RefSeq" id="WP_048900385.1">
    <property type="nucleotide sequence ID" value="NZ_AP024852.1"/>
</dbReference>
<evidence type="ECO:0000313" key="1">
    <source>
        <dbReference type="EMBL" id="PSW19101.1"/>
    </source>
</evidence>
<protein>
    <submittedName>
        <fullName evidence="1">Uncharacterized protein</fullName>
    </submittedName>
</protein>
<evidence type="ECO:0000313" key="2">
    <source>
        <dbReference type="Proteomes" id="UP000240481"/>
    </source>
</evidence>
<comment type="caution">
    <text evidence="1">The sequence shown here is derived from an EMBL/GenBank/DDBJ whole genome shotgun (WGS) entry which is preliminary data.</text>
</comment>
<accession>A0A2T3NSA2</accession>
<proteinExistence type="predicted"/>
<dbReference type="EMBL" id="PYLZ01000021">
    <property type="protein sequence ID" value="PSW19101.1"/>
    <property type="molecule type" value="Genomic_DNA"/>
</dbReference>
<dbReference type="Proteomes" id="UP000240481">
    <property type="component" value="Unassembled WGS sequence"/>
</dbReference>
<sequence length="232" mass="24787">MNQYLQPSQRVEFHLIGEFLHVEACPDVVLIETMRGQYRLKQGAQVRAENLSGKVTVTNLSDKAGAVEIVSGSGSYSPPTEGRAVRVSQMPAVEVSQMPAVQVSQVPAIEVSQMPAVQVSQIPAIEVSQMPAVQVSHLPAVEVKVGQVIPVTTVTAERLISNVLTLVDGKATQASRSARSQVMVKAAKENKGIVLLGSYELEASEKITLPTTAALSFTGVDGDKIQLIEMVK</sequence>